<dbReference type="OrthoDB" id="836423at2759"/>
<dbReference type="CDD" id="cd03784">
    <property type="entry name" value="GT1_Gtf-like"/>
    <property type="match status" value="1"/>
</dbReference>
<keyword evidence="5" id="KW-1185">Reference proteome</keyword>
<dbReference type="PANTHER" id="PTHR11926">
    <property type="entry name" value="GLUCOSYL/GLUCURONOSYL TRANSFERASES"/>
    <property type="match status" value="1"/>
</dbReference>
<dbReference type="GO" id="GO:0080044">
    <property type="term" value="F:quercetin 7-O-glucosyltransferase activity"/>
    <property type="evidence" value="ECO:0007669"/>
    <property type="project" value="TreeGrafter"/>
</dbReference>
<evidence type="ECO:0000313" key="4">
    <source>
        <dbReference type="EMBL" id="KAG6762514.1"/>
    </source>
</evidence>
<reference evidence="4" key="1">
    <citation type="journal article" date="2020" name="bioRxiv">
        <title>Hybrid origin of Populus tomentosa Carr. identified through genome sequencing and phylogenomic analysis.</title>
        <authorList>
            <person name="An X."/>
            <person name="Gao K."/>
            <person name="Chen Z."/>
            <person name="Li J."/>
            <person name="Yang X."/>
            <person name="Yang X."/>
            <person name="Zhou J."/>
            <person name="Guo T."/>
            <person name="Zhao T."/>
            <person name="Huang S."/>
            <person name="Miao D."/>
            <person name="Khan W.U."/>
            <person name="Rao P."/>
            <person name="Ye M."/>
            <person name="Lei B."/>
            <person name="Liao W."/>
            <person name="Wang J."/>
            <person name="Ji L."/>
            <person name="Li Y."/>
            <person name="Guo B."/>
            <person name="Mustafa N.S."/>
            <person name="Li S."/>
            <person name="Yun Q."/>
            <person name="Keller S.R."/>
            <person name="Mao J."/>
            <person name="Zhang R."/>
            <person name="Strauss S.H."/>
        </authorList>
    </citation>
    <scope>NUCLEOTIDE SEQUENCE</scope>
    <source>
        <strain evidence="4">GM15</strain>
        <tissue evidence="4">Leaf</tissue>
    </source>
</reference>
<proteinExistence type="inferred from homology"/>
<comment type="caution">
    <text evidence="4">The sequence shown here is derived from an EMBL/GenBank/DDBJ whole genome shotgun (WGS) entry which is preliminary data.</text>
</comment>
<organism evidence="4 5">
    <name type="scientific">Populus tomentosa</name>
    <name type="common">Chinese white poplar</name>
    <dbReference type="NCBI Taxonomy" id="118781"/>
    <lineage>
        <taxon>Eukaryota</taxon>
        <taxon>Viridiplantae</taxon>
        <taxon>Streptophyta</taxon>
        <taxon>Embryophyta</taxon>
        <taxon>Tracheophyta</taxon>
        <taxon>Spermatophyta</taxon>
        <taxon>Magnoliopsida</taxon>
        <taxon>eudicotyledons</taxon>
        <taxon>Gunneridae</taxon>
        <taxon>Pentapetalae</taxon>
        <taxon>rosids</taxon>
        <taxon>fabids</taxon>
        <taxon>Malpighiales</taxon>
        <taxon>Salicaceae</taxon>
        <taxon>Saliceae</taxon>
        <taxon>Populus</taxon>
    </lineage>
</organism>
<sequence length="604" mass="68102">MSFNEAKVVAYQRPNSKLIVEDWKVGWRVEKEYRVENLVRREEIGGLVRDFMDLDSNEGKEMRRRVKGFQEICQQAISKDGSSETNIKSFIREISIGEFLSLCGWNSVQEGIYSAKDPCLVSDMDAVTVKPTYSCHVVAIPYPGRGHVNPLMNFCNIIASKKPDTLITFVVTEEWLGFISSNSNSSPSNLQFGSIPNVIPSELVRNADPIGFIEAVLTKMETPFEELLDSFHQPLRPTLIVTDAFLFWAIGVGNRRNIPVASFFPMSSTVFSVFYHLDLLAQHGHFPVDLSEEMQNTDNLLAVCLLLYLGTEKGNEIVDYIPGVSPLRLLDLPSFIFSSNQYTLHRTLDLISWIPKARYLLLPSIYELESQVIKALKYKISIPVYTIGPAIPDLKLRDNSSSSSNNNELNILQWLDCQPESSVLYVSLGSHVAVSSAQIDEIAAGLCDSGVRFLWVVRDETSRLRQVCGDMGLVEPWCDQLKVLCHSSVGGFWTHCGWNSVKEGIFAGVPFLTFPIFADQLTHSKVIVEDWKIGWRMKKEVVAKTLVAREEIAGLVQKFMDLERTEVKEMRRRSRELQQVCEHAIAEGGTSEIDINAFIRDISQ</sequence>
<dbReference type="InterPro" id="IPR002213">
    <property type="entry name" value="UDP_glucos_trans"/>
</dbReference>
<dbReference type="GO" id="GO:0080043">
    <property type="term" value="F:quercetin 3-O-glucosyltransferase activity"/>
    <property type="evidence" value="ECO:0007669"/>
    <property type="project" value="TreeGrafter"/>
</dbReference>
<dbReference type="FunFam" id="3.40.50.2000:FF:000138">
    <property type="entry name" value="Glycosyltransferase"/>
    <property type="match status" value="1"/>
</dbReference>
<comment type="similarity">
    <text evidence="1">Belongs to the UDP-glycosyltransferase family.</text>
</comment>
<keyword evidence="3" id="KW-0175">Coiled coil</keyword>
<keyword evidence="2" id="KW-0808">Transferase</keyword>
<accession>A0A8X8CQZ7</accession>
<evidence type="ECO:0000256" key="1">
    <source>
        <dbReference type="ARBA" id="ARBA00009995"/>
    </source>
</evidence>
<dbReference type="Proteomes" id="UP000886885">
    <property type="component" value="Chromosome 9A"/>
</dbReference>
<evidence type="ECO:0000256" key="3">
    <source>
        <dbReference type="SAM" id="Coils"/>
    </source>
</evidence>
<evidence type="ECO:0000313" key="5">
    <source>
        <dbReference type="Proteomes" id="UP000886885"/>
    </source>
</evidence>
<protein>
    <submittedName>
        <fullName evidence="4">Uncharacterized protein</fullName>
    </submittedName>
</protein>
<name>A0A8X8CQZ7_POPTO</name>
<dbReference type="AlphaFoldDB" id="A0A8X8CQZ7"/>
<gene>
    <name evidence="4" type="ORF">POTOM_033019</name>
</gene>
<dbReference type="PANTHER" id="PTHR11926:SF1395">
    <property type="entry name" value="GLYCOSYLTRANSFERASE"/>
    <property type="match status" value="1"/>
</dbReference>
<dbReference type="Pfam" id="PF00201">
    <property type="entry name" value="UDPGT"/>
    <property type="match status" value="1"/>
</dbReference>
<feature type="coiled-coil region" evidence="3">
    <location>
        <begin position="560"/>
        <end position="587"/>
    </location>
</feature>
<evidence type="ECO:0000256" key="2">
    <source>
        <dbReference type="ARBA" id="ARBA00022679"/>
    </source>
</evidence>
<dbReference type="EMBL" id="JAAWWB010000017">
    <property type="protein sequence ID" value="KAG6762514.1"/>
    <property type="molecule type" value="Genomic_DNA"/>
</dbReference>